<sequence length="36" mass="4031">VFRWLHLLAGIAWIGASFHFVLVDNALEPPQPDDGK</sequence>
<keyword evidence="1" id="KW-1133">Transmembrane helix</keyword>
<name>A0A382ASE2_9ZZZZ</name>
<evidence type="ECO:0000256" key="1">
    <source>
        <dbReference type="SAM" id="Phobius"/>
    </source>
</evidence>
<feature type="non-terminal residue" evidence="3">
    <location>
        <position position="1"/>
    </location>
</feature>
<organism evidence="3">
    <name type="scientific">marine metagenome</name>
    <dbReference type="NCBI Taxonomy" id="408172"/>
    <lineage>
        <taxon>unclassified sequences</taxon>
        <taxon>metagenomes</taxon>
        <taxon>ecological metagenomes</taxon>
    </lineage>
</organism>
<gene>
    <name evidence="3" type="ORF">METZ01_LOCUS156817</name>
</gene>
<feature type="domain" description="Urate oxidase N-terminal" evidence="2">
    <location>
        <begin position="2"/>
        <end position="31"/>
    </location>
</feature>
<protein>
    <recommendedName>
        <fullName evidence="2">Urate oxidase N-terminal domain-containing protein</fullName>
    </recommendedName>
</protein>
<dbReference type="Pfam" id="PF06181">
    <property type="entry name" value="Urate_ox_N"/>
    <property type="match status" value="1"/>
</dbReference>
<reference evidence="3" key="1">
    <citation type="submission" date="2018-05" db="EMBL/GenBank/DDBJ databases">
        <authorList>
            <person name="Lanie J.A."/>
            <person name="Ng W.-L."/>
            <person name="Kazmierczak K.M."/>
            <person name="Andrzejewski T.M."/>
            <person name="Davidsen T.M."/>
            <person name="Wayne K.J."/>
            <person name="Tettelin H."/>
            <person name="Glass J.I."/>
            <person name="Rusch D."/>
            <person name="Podicherti R."/>
            <person name="Tsui H.-C.T."/>
            <person name="Winkler M.E."/>
        </authorList>
    </citation>
    <scope>NUCLEOTIDE SEQUENCE</scope>
</reference>
<feature type="non-terminal residue" evidence="3">
    <location>
        <position position="36"/>
    </location>
</feature>
<dbReference type="InterPro" id="IPR010389">
    <property type="entry name" value="Urate_ox_N"/>
</dbReference>
<evidence type="ECO:0000259" key="2">
    <source>
        <dbReference type="Pfam" id="PF06181"/>
    </source>
</evidence>
<dbReference type="AlphaFoldDB" id="A0A382ASE2"/>
<evidence type="ECO:0000313" key="3">
    <source>
        <dbReference type="EMBL" id="SVB03963.1"/>
    </source>
</evidence>
<keyword evidence="1" id="KW-0812">Transmembrane</keyword>
<accession>A0A382ASE2</accession>
<proteinExistence type="predicted"/>
<keyword evidence="1" id="KW-0472">Membrane</keyword>
<dbReference type="EMBL" id="UINC01026465">
    <property type="protein sequence ID" value="SVB03963.1"/>
    <property type="molecule type" value="Genomic_DNA"/>
</dbReference>
<feature type="transmembrane region" description="Helical" evidence="1">
    <location>
        <begin position="6"/>
        <end position="27"/>
    </location>
</feature>